<dbReference type="Proteomes" id="UP001165297">
    <property type="component" value="Unassembled WGS sequence"/>
</dbReference>
<feature type="signal peptide" evidence="1">
    <location>
        <begin position="1"/>
        <end position="27"/>
    </location>
</feature>
<dbReference type="RefSeq" id="WP_226182104.1">
    <property type="nucleotide sequence ID" value="NZ_JAJADQ010000001.1"/>
</dbReference>
<sequence>MKKLLHASYFLVVAWCISLIGISSANATHIQGGQLTYEALGNNRYKVSLTVFRDCGGAAFSSINPELDYRTTGCTGGSSVAMTLVGNPEAGSPYCANTPGGASQCGSGLRTNYQKGTFEVTVTLPPAAEWILSVTLNARPAVANINLGNGDLYYEARLNSLLPGNQIIQNTSAQYQALDIPIPFVCYQQERTVTFSATEPDGDSLVYSLANPLLACNEPNTFRSYTTVGRFIDLTPPNGAPCGAYIVNNQGTYSATYPISSFNVTGACPLKTATPAFNFNAAQGSFTFTPSFYNPAINSAENKYVVVGQVTEYRRFTDAAGKKIYHKVGQVRRDMMMVVIDCNNNNQPTPPVGTGFDKSGVKIVNSRDSTFVTAYTCNYTEVRFRFSDPNPGDILTVSYPELDPPTPTLAKPTYLPSDVATFQLVGNGTKAPAGILRIQPDVLFEGRTYRIPLKIEDNGCPFKGIQFRTIVLKIEKGNFAKVLATSANPVICAGASVALTATPYRPDSVGLRTASYGYRWEAADGLATADLGKQTITVKPTKTTRYKVRILGQDFREGTCSDTASVLVRVGATLTANFSTSSRGDNSGRTNIQARIFTFKNTTANAVAAKDSVRWTYQRLKDGKGNAVNEKETIFSRKFDPAELILREGGQYAIKMSIYSTIAGAQCTTSEKVTMIDVRDIPNMFTPNGDKINDNFVLTADEEGSKIQIFNRWGRLIKEYSNYKGEWDGKDQPAGTYYYLLTGKDGKTTKGWVELAR</sequence>
<accession>A0ABS8A7V1</accession>
<evidence type="ECO:0000313" key="2">
    <source>
        <dbReference type="EMBL" id="MCB2376304.1"/>
    </source>
</evidence>
<dbReference type="InterPro" id="IPR026341">
    <property type="entry name" value="T9SS_type_B"/>
</dbReference>
<organism evidence="2 3">
    <name type="scientific">Hymenobacter nitidus</name>
    <dbReference type="NCBI Taxonomy" id="2880929"/>
    <lineage>
        <taxon>Bacteria</taxon>
        <taxon>Pseudomonadati</taxon>
        <taxon>Bacteroidota</taxon>
        <taxon>Cytophagia</taxon>
        <taxon>Cytophagales</taxon>
        <taxon>Hymenobacteraceae</taxon>
        <taxon>Hymenobacter</taxon>
    </lineage>
</organism>
<reference evidence="2" key="1">
    <citation type="submission" date="2021-10" db="EMBL/GenBank/DDBJ databases">
        <authorList>
            <person name="Dean J.D."/>
            <person name="Kim M.K."/>
            <person name="Newey C.N."/>
            <person name="Stoker T.S."/>
            <person name="Thompson D.W."/>
            <person name="Grose J.H."/>
        </authorList>
    </citation>
    <scope>NUCLEOTIDE SEQUENCE</scope>
    <source>
        <strain evidence="2">BT635</strain>
    </source>
</reference>
<name>A0ABS8A7V1_9BACT</name>
<keyword evidence="1" id="KW-0732">Signal</keyword>
<dbReference type="EMBL" id="JAJADQ010000001">
    <property type="protein sequence ID" value="MCB2376304.1"/>
    <property type="molecule type" value="Genomic_DNA"/>
</dbReference>
<evidence type="ECO:0000313" key="3">
    <source>
        <dbReference type="Proteomes" id="UP001165297"/>
    </source>
</evidence>
<dbReference type="Pfam" id="PF13585">
    <property type="entry name" value="CHU_C"/>
    <property type="match status" value="1"/>
</dbReference>
<keyword evidence="3" id="KW-1185">Reference proteome</keyword>
<dbReference type="NCBIfam" id="TIGR04131">
    <property type="entry name" value="Bac_Flav_CTERM"/>
    <property type="match status" value="1"/>
</dbReference>
<proteinExistence type="predicted"/>
<evidence type="ECO:0000256" key="1">
    <source>
        <dbReference type="SAM" id="SignalP"/>
    </source>
</evidence>
<protein>
    <submittedName>
        <fullName evidence="2">Gliding motility-associated C-terminal domain-containing protein</fullName>
    </submittedName>
</protein>
<feature type="chain" id="PRO_5045837264" evidence="1">
    <location>
        <begin position="28"/>
        <end position="757"/>
    </location>
</feature>
<comment type="caution">
    <text evidence="2">The sequence shown here is derived from an EMBL/GenBank/DDBJ whole genome shotgun (WGS) entry which is preliminary data.</text>
</comment>
<gene>
    <name evidence="2" type="ORF">LGH70_01835</name>
</gene>